<dbReference type="InterPro" id="IPR013890">
    <property type="entry name" value="Tscrpt_rep_Tup1_N"/>
</dbReference>
<dbReference type="Gene3D" id="3.40.50.720">
    <property type="entry name" value="NAD(P)-binding Rossmann-like Domain"/>
    <property type="match status" value="2"/>
</dbReference>
<dbReference type="Pfam" id="PF00106">
    <property type="entry name" value="adh_short"/>
    <property type="match status" value="1"/>
</dbReference>
<feature type="transmembrane region" description="Helical" evidence="14">
    <location>
        <begin position="825"/>
        <end position="846"/>
    </location>
</feature>
<evidence type="ECO:0000256" key="10">
    <source>
        <dbReference type="ARBA" id="ARBA00023136"/>
    </source>
</evidence>
<keyword evidence="6 14" id="KW-0812">Transmembrane</keyword>
<evidence type="ECO:0000256" key="6">
    <source>
        <dbReference type="ARBA" id="ARBA00022692"/>
    </source>
</evidence>
<feature type="repeat" description="WD" evidence="12">
    <location>
        <begin position="1869"/>
        <end position="1910"/>
    </location>
</feature>
<dbReference type="Proteomes" id="UP000383932">
    <property type="component" value="Unassembled WGS sequence"/>
</dbReference>
<organism evidence="16 17">
    <name type="scientific">Ceratobasidium theobromae</name>
    <dbReference type="NCBI Taxonomy" id="1582974"/>
    <lineage>
        <taxon>Eukaryota</taxon>
        <taxon>Fungi</taxon>
        <taxon>Dikarya</taxon>
        <taxon>Basidiomycota</taxon>
        <taxon>Agaricomycotina</taxon>
        <taxon>Agaricomycetes</taxon>
        <taxon>Cantharellales</taxon>
        <taxon>Ceratobasidiaceae</taxon>
        <taxon>Ceratobasidium</taxon>
    </lineage>
</organism>
<dbReference type="InterPro" id="IPR036259">
    <property type="entry name" value="MFS_trans_sf"/>
</dbReference>
<feature type="transmembrane region" description="Helical" evidence="14">
    <location>
        <begin position="883"/>
        <end position="903"/>
    </location>
</feature>
<evidence type="ECO:0000256" key="1">
    <source>
        <dbReference type="ARBA" id="ARBA00004127"/>
    </source>
</evidence>
<dbReference type="PANTHER" id="PTHR23514">
    <property type="entry name" value="BYPASS OF STOP CODON PROTEIN 6"/>
    <property type="match status" value="1"/>
</dbReference>
<keyword evidence="11" id="KW-0804">Transcription</keyword>
<dbReference type="Gene3D" id="1.20.5.340">
    <property type="match status" value="1"/>
</dbReference>
<evidence type="ECO:0000313" key="17">
    <source>
        <dbReference type="Proteomes" id="UP000383932"/>
    </source>
</evidence>
<feature type="transmembrane region" description="Helical" evidence="14">
    <location>
        <begin position="1091"/>
        <end position="1113"/>
    </location>
</feature>
<gene>
    <name evidence="16" type="ORF">CTheo_4368</name>
</gene>
<comment type="caution">
    <text evidence="16">The sequence shown here is derived from an EMBL/GenBank/DDBJ whole genome shotgun (WGS) entry which is preliminary data.</text>
</comment>
<dbReference type="InterPro" id="IPR051788">
    <property type="entry name" value="MFS_Transporter"/>
</dbReference>
<evidence type="ECO:0000256" key="7">
    <source>
        <dbReference type="ARBA" id="ARBA00022737"/>
    </source>
</evidence>
<dbReference type="Pfam" id="PF07690">
    <property type="entry name" value="MFS_1"/>
    <property type="match status" value="1"/>
</dbReference>
<feature type="transmembrane region" description="Helical" evidence="14">
    <location>
        <begin position="966"/>
        <end position="989"/>
    </location>
</feature>
<feature type="repeat" description="WD" evidence="12">
    <location>
        <begin position="1667"/>
        <end position="1701"/>
    </location>
</feature>
<dbReference type="SUPFAM" id="SSF51735">
    <property type="entry name" value="NAD(P)-binding Rossmann-fold domains"/>
    <property type="match status" value="1"/>
</dbReference>
<dbReference type="CDD" id="cd00200">
    <property type="entry name" value="WD40"/>
    <property type="match status" value="1"/>
</dbReference>
<keyword evidence="7" id="KW-0677">Repeat</keyword>
<evidence type="ECO:0000256" key="5">
    <source>
        <dbReference type="ARBA" id="ARBA00022574"/>
    </source>
</evidence>
<feature type="transmembrane region" description="Helical" evidence="14">
    <location>
        <begin position="1057"/>
        <end position="1079"/>
    </location>
</feature>
<feature type="repeat" description="WD" evidence="12">
    <location>
        <begin position="1702"/>
        <end position="1743"/>
    </location>
</feature>
<evidence type="ECO:0000313" key="16">
    <source>
        <dbReference type="EMBL" id="KAB5592217.1"/>
    </source>
</evidence>
<dbReference type="GO" id="GO:0022857">
    <property type="term" value="F:transmembrane transporter activity"/>
    <property type="evidence" value="ECO:0007669"/>
    <property type="project" value="InterPro"/>
</dbReference>
<dbReference type="OrthoDB" id="17410at2759"/>
<feature type="repeat" description="WD" evidence="12">
    <location>
        <begin position="1911"/>
        <end position="1943"/>
    </location>
</feature>
<dbReference type="GO" id="GO:0012505">
    <property type="term" value="C:endomembrane system"/>
    <property type="evidence" value="ECO:0007669"/>
    <property type="project" value="UniProtKB-SubCell"/>
</dbReference>
<dbReference type="PROSITE" id="PS00678">
    <property type="entry name" value="WD_REPEATS_1"/>
    <property type="match status" value="4"/>
</dbReference>
<protein>
    <submittedName>
        <fullName evidence="16">Transcriptional repressor rco-1</fullName>
    </submittedName>
</protein>
<keyword evidence="17" id="KW-1185">Reference proteome</keyword>
<evidence type="ECO:0000256" key="14">
    <source>
        <dbReference type="SAM" id="Phobius"/>
    </source>
</evidence>
<keyword evidence="4" id="KW-0678">Repressor</keyword>
<dbReference type="FunFam" id="1.20.1250.20:FF:000286">
    <property type="entry name" value="MFS efflux transporter"/>
    <property type="match status" value="1"/>
</dbReference>
<dbReference type="InterPro" id="IPR036322">
    <property type="entry name" value="WD40_repeat_dom_sf"/>
</dbReference>
<proteinExistence type="inferred from homology"/>
<dbReference type="Pfam" id="PF13561">
    <property type="entry name" value="adh_short_C2"/>
    <property type="match status" value="1"/>
</dbReference>
<dbReference type="InterPro" id="IPR015943">
    <property type="entry name" value="WD40/YVTN_repeat-like_dom_sf"/>
</dbReference>
<reference evidence="16 17" key="1">
    <citation type="journal article" date="2019" name="Fungal Biol. Biotechnol.">
        <title>Draft genome sequence of fastidious pathogen Ceratobasidium theobromae, which causes vascular-streak dieback in Theobroma cacao.</title>
        <authorList>
            <person name="Ali S.S."/>
            <person name="Asman A."/>
            <person name="Shao J."/>
            <person name="Firmansyah A.P."/>
            <person name="Susilo A.W."/>
            <person name="Rosmana A."/>
            <person name="McMahon P."/>
            <person name="Junaid M."/>
            <person name="Guest D."/>
            <person name="Kheng T.Y."/>
            <person name="Meinhardt L.W."/>
            <person name="Bailey B.A."/>
        </authorList>
    </citation>
    <scope>NUCLEOTIDE SEQUENCE [LARGE SCALE GENOMIC DNA]</scope>
    <source>
        <strain evidence="16 17">CT2</strain>
    </source>
</reference>
<dbReference type="InterPro" id="IPR020846">
    <property type="entry name" value="MFS_dom"/>
</dbReference>
<feature type="transmembrane region" description="Helical" evidence="14">
    <location>
        <begin position="766"/>
        <end position="793"/>
    </location>
</feature>
<feature type="transmembrane region" description="Helical" evidence="14">
    <location>
        <begin position="800"/>
        <end position="819"/>
    </location>
</feature>
<evidence type="ECO:0000259" key="15">
    <source>
        <dbReference type="PROSITE" id="PS50850"/>
    </source>
</evidence>
<feature type="region of interest" description="Disordered" evidence="13">
    <location>
        <begin position="1336"/>
        <end position="1499"/>
    </location>
</feature>
<evidence type="ECO:0000256" key="4">
    <source>
        <dbReference type="ARBA" id="ARBA00022491"/>
    </source>
</evidence>
<keyword evidence="8 14" id="KW-1133">Transmembrane helix</keyword>
<comment type="subcellular location">
    <subcellularLocation>
        <location evidence="1">Endomembrane system</location>
        <topology evidence="1">Multi-pass membrane protein</topology>
    </subcellularLocation>
</comment>
<feature type="compositionally biased region" description="Basic and acidic residues" evidence="13">
    <location>
        <begin position="1438"/>
        <end position="1447"/>
    </location>
</feature>
<dbReference type="PROSITE" id="PS50082">
    <property type="entry name" value="WD_REPEATS_2"/>
    <property type="match status" value="6"/>
</dbReference>
<dbReference type="InterPro" id="IPR029063">
    <property type="entry name" value="SAM-dependent_MTases_sf"/>
</dbReference>
<evidence type="ECO:0000256" key="13">
    <source>
        <dbReference type="SAM" id="MobiDB-lite"/>
    </source>
</evidence>
<dbReference type="SUPFAM" id="SSF50978">
    <property type="entry name" value="WD40 repeat-like"/>
    <property type="match status" value="1"/>
</dbReference>
<evidence type="ECO:0000256" key="9">
    <source>
        <dbReference type="ARBA" id="ARBA00023015"/>
    </source>
</evidence>
<dbReference type="InterPro" id="IPR011701">
    <property type="entry name" value="MFS"/>
</dbReference>
<keyword evidence="5 12" id="KW-0853">WD repeat</keyword>
<dbReference type="SUPFAM" id="SSF53335">
    <property type="entry name" value="S-adenosyl-L-methionine-dependent methyltransferases"/>
    <property type="match status" value="1"/>
</dbReference>
<dbReference type="GO" id="GO:0016020">
    <property type="term" value="C:membrane"/>
    <property type="evidence" value="ECO:0007669"/>
    <property type="project" value="TreeGrafter"/>
</dbReference>
<dbReference type="InterPro" id="IPR036291">
    <property type="entry name" value="NAD(P)-bd_dom_sf"/>
</dbReference>
<dbReference type="InterPro" id="IPR025714">
    <property type="entry name" value="Methyltranfer_dom"/>
</dbReference>
<accession>A0A5N5QLN7</accession>
<feature type="domain" description="Major facilitator superfamily (MFS) profile" evidence="15">
    <location>
        <begin position="738"/>
        <end position="1152"/>
    </location>
</feature>
<feature type="transmembrane region" description="Helical" evidence="14">
    <location>
        <begin position="1001"/>
        <end position="1020"/>
    </location>
</feature>
<feature type="compositionally biased region" description="Low complexity" evidence="13">
    <location>
        <begin position="1336"/>
        <end position="1349"/>
    </location>
</feature>
<sequence>MTSTTTPLVGVAAALKAASDPSYTPKKTIFDEFSLNGRVAIVTGGNRGLGLEMALALCEAGATVYALDLPTTPGEDFLTTADYAKKLGSSLKYESIDVTNQKGIWDKVAAIGDAEGRVDVCVAAAGILHGEDCLEYKAEDFQRVMDVNVNGDHAWVAYNTSKSAVLQMARSMACELGKQKIRVNSISPGHIYTKMTAAFINTKPELADKWASMNPLGRLGRPDELRGVVTWLASDASTFCTGSDPTGSDIKGALSEMPTRVSAWLLEASPRIRRAERIRLFPAINITLLLELELGFNEHESRSASPKIYDRHGSRAALHVPSSCLAIPSVIKMDHQEDVYVQAVQDRHAMIRKYGPTPDKIEAFPDASKKALYMLWDFFPPSFNCPYETERIGVLGDGGKWVCGLSRLAEKPNCIVYSAGEACTESSFEAEVIRRTKCEVFGFDFSVTKFGPEVENFGTIRSKTHFYPYGISGNDDHNAHPPMWTLQTLMRDHGHTFIDILKVDIEGAEFATLSSMIKYYKEHKLPLPFGQLQLEIHADKMSFADFLKWWEDLEEAGLRAFHTEPNLLYINWYRGATPSYTEIPCLCSLIVPDDYLLDVTSRQVNTACVSLQSKTPAPSELYKRVLPLFENVLQTRRALLELSSLSFHEEMASSTLTLPVDALSALPNASRSSFSKSFPNTSAIERSATPLPSPRHPHDQEAIEMDTMGDKSSSTSTSAPRAQEIPAWNMSVKDEWISIAACCSCLFMAGWNDATTGPLLPKIQEYYGVNFTVVSMLFVSNCVGFISAAVINIHLTDRLGFGKVILLGGLLQVLAYSILAPALPFPVMCVAYAINGFGWCIFMSGFSRCTDSVVRPAGIALQDAQANGFVADLPNNASAKMGLLHAVYGAGAFVVPLVATQFAQMTRWSFHYLISLGVSLTNATLLLLVFKLRRQEEIMSIPKVHAEVSTDGSVNNKYKEIFSSRAIQLMAFFVWVYVGAEVTIGGWIVTFVIEERGGGPSAGYISSGFFGGLMLGRVVLLWVNEKIGERRVVYLYCLLAIALELVIWLVPNIIGNAVAVSIVGLLLVAVFAGPIYPIAMNITGAIIPRRILTGSIGWIASFGQAGSAVFPFMTGALAQKVAWCDGATTYAGRDAGRSDCAMDADTFRPETKRRLTGVFGEMGGLEVDGIMSGSGGSHERPAPKACVGETFFVRPTSLIDVFDDIQCEFEPPPPNAMDIGAKSYGMKHRSLQPTGTSAPPPGGPPVPSLAVAPASARFEELLDTVRHAYEDAHRETIALRVQRDEYEAKINAQVNELNLIRQSLYELEAAHKAVRLRYEDEFARLTQELANRPVVAAAAPPGPAAAAYASDYDREREEREREREHNRERDRIARERERDMRDREREMQREKDRDIREREREMRDMRNTDFHSKRAAAPSSATTRDKPSAPPPPSAAPKPERERERPTDPAAKPFGWEANSPTSPPRPAASSSAAPNPPPPATTAVATVPPPAPEPMDLEPELVAPDCKKEGGDWFAVFNPKAKRALDVSLTLTLAHESAAPACWTPGFLGPERHTGPVSCRNQRPISVSLVVALRHDQALDSVENLVAGCGGGFSEVSSGPVDSSAVPARVRRLTVVAVVCCVRFSHDGKYLATGCNRSAQIYDTKTGAKTCVLIDEAATKTGDLYIRSVCFSPDGKYLATGAEDKQIRIWDIAKKRIQKYFEGHTQEIYSLDFSRDGRLIVSGSGDKTARIWDMETGQCKVLQIVEPEIVDAGVTSVAISPDGRLVAAGSLDTIVRIWETHSGVLVERLRGHQDSVYSVAFTPDGRGLVSGSLDKSLKFWDLRGLLTSARLSTPLPQGGNIPSNNPSFGGGVGRKEGGEKGSVCTTGFLGHKDYVLSVAVSPDGQWIVSGSKDRGVQFWDPRTAQQQLMLQGHKNSVISIDLSPAGGLLATGSGDWQARVCE</sequence>
<dbReference type="InterPro" id="IPR001680">
    <property type="entry name" value="WD40_rpt"/>
</dbReference>
<feature type="repeat" description="WD" evidence="12">
    <location>
        <begin position="1755"/>
        <end position="1789"/>
    </location>
</feature>
<dbReference type="Pfam" id="PF13383">
    <property type="entry name" value="Methyltransf_22"/>
    <property type="match status" value="1"/>
</dbReference>
<dbReference type="InterPro" id="IPR020472">
    <property type="entry name" value="WD40_PAC1"/>
</dbReference>
<dbReference type="SUPFAM" id="SSF103473">
    <property type="entry name" value="MFS general substrate transporter"/>
    <property type="match status" value="1"/>
</dbReference>
<dbReference type="Gene3D" id="2.130.10.10">
    <property type="entry name" value="YVTN repeat-like/Quinoprotein amine dehydrogenase"/>
    <property type="match status" value="2"/>
</dbReference>
<evidence type="ECO:0000256" key="3">
    <source>
        <dbReference type="ARBA" id="ARBA00022448"/>
    </source>
</evidence>
<keyword evidence="3" id="KW-0813">Transport</keyword>
<feature type="transmembrane region" description="Helical" evidence="14">
    <location>
        <begin position="1032"/>
        <end position="1051"/>
    </location>
</feature>
<feature type="compositionally biased region" description="Polar residues" evidence="13">
    <location>
        <begin position="1837"/>
        <end position="1848"/>
    </location>
</feature>
<dbReference type="InterPro" id="IPR019775">
    <property type="entry name" value="WD40_repeat_CS"/>
</dbReference>
<feature type="transmembrane region" description="Helical" evidence="14">
    <location>
        <begin position="909"/>
        <end position="930"/>
    </location>
</feature>
<dbReference type="EMBL" id="SSOP01000073">
    <property type="protein sequence ID" value="KAB5592217.1"/>
    <property type="molecule type" value="Genomic_DNA"/>
</dbReference>
<dbReference type="PRINTS" id="PR00320">
    <property type="entry name" value="GPROTEINBRPT"/>
</dbReference>
<evidence type="ECO:0000256" key="2">
    <source>
        <dbReference type="ARBA" id="ARBA00008335"/>
    </source>
</evidence>
<dbReference type="SMART" id="SM00320">
    <property type="entry name" value="WD40"/>
    <property type="match status" value="7"/>
</dbReference>
<dbReference type="PROSITE" id="PS50294">
    <property type="entry name" value="WD_REPEATS_REGION"/>
    <property type="match status" value="6"/>
</dbReference>
<dbReference type="InterPro" id="IPR002347">
    <property type="entry name" value="SDR_fam"/>
</dbReference>
<name>A0A5N5QLN7_9AGAM</name>
<evidence type="ECO:0000256" key="11">
    <source>
        <dbReference type="ARBA" id="ARBA00023163"/>
    </source>
</evidence>
<feature type="region of interest" description="Disordered" evidence="13">
    <location>
        <begin position="1837"/>
        <end position="1857"/>
    </location>
</feature>
<keyword evidence="9" id="KW-0805">Transcription regulation</keyword>
<feature type="compositionally biased region" description="Basic and acidic residues" evidence="13">
    <location>
        <begin position="1351"/>
        <end position="1412"/>
    </location>
</feature>
<dbReference type="PRINTS" id="PR00081">
    <property type="entry name" value="GDHRDH"/>
</dbReference>
<evidence type="ECO:0000256" key="12">
    <source>
        <dbReference type="PROSITE-ProRule" id="PRU00221"/>
    </source>
</evidence>
<evidence type="ECO:0000256" key="8">
    <source>
        <dbReference type="ARBA" id="ARBA00022989"/>
    </source>
</evidence>
<keyword evidence="10 14" id="KW-0472">Membrane</keyword>
<dbReference type="PROSITE" id="PS50850">
    <property type="entry name" value="MFS"/>
    <property type="match status" value="1"/>
</dbReference>
<dbReference type="Gene3D" id="1.20.1250.20">
    <property type="entry name" value="MFS general substrate transporter like domains"/>
    <property type="match status" value="1"/>
</dbReference>
<dbReference type="PANTHER" id="PTHR23514:SF3">
    <property type="entry name" value="BYPASS OF STOP CODON PROTEIN 6"/>
    <property type="match status" value="1"/>
</dbReference>
<dbReference type="Pfam" id="PF08581">
    <property type="entry name" value="Tup_N"/>
    <property type="match status" value="1"/>
</dbReference>
<dbReference type="Pfam" id="PF00400">
    <property type="entry name" value="WD40"/>
    <property type="match status" value="7"/>
</dbReference>
<feature type="repeat" description="WD" evidence="12">
    <location>
        <begin position="1790"/>
        <end position="1824"/>
    </location>
</feature>
<comment type="similarity">
    <text evidence="2">Belongs to the major facilitator superfamily.</text>
</comment>